<organism evidence="2 3">
    <name type="scientific">Taxus chinensis</name>
    <name type="common">Chinese yew</name>
    <name type="synonym">Taxus wallichiana var. chinensis</name>
    <dbReference type="NCBI Taxonomy" id="29808"/>
    <lineage>
        <taxon>Eukaryota</taxon>
        <taxon>Viridiplantae</taxon>
        <taxon>Streptophyta</taxon>
        <taxon>Embryophyta</taxon>
        <taxon>Tracheophyta</taxon>
        <taxon>Spermatophyta</taxon>
        <taxon>Pinopsida</taxon>
        <taxon>Pinidae</taxon>
        <taxon>Conifers II</taxon>
        <taxon>Cupressales</taxon>
        <taxon>Taxaceae</taxon>
        <taxon>Taxus</taxon>
    </lineage>
</organism>
<reference evidence="2 3" key="1">
    <citation type="journal article" date="2021" name="Nat. Plants">
        <title>The Taxus genome provides insights into paclitaxel biosynthesis.</title>
        <authorList>
            <person name="Xiong X."/>
            <person name="Gou J."/>
            <person name="Liao Q."/>
            <person name="Li Y."/>
            <person name="Zhou Q."/>
            <person name="Bi G."/>
            <person name="Li C."/>
            <person name="Du R."/>
            <person name="Wang X."/>
            <person name="Sun T."/>
            <person name="Guo L."/>
            <person name="Liang H."/>
            <person name="Lu P."/>
            <person name="Wu Y."/>
            <person name="Zhang Z."/>
            <person name="Ro D.K."/>
            <person name="Shang Y."/>
            <person name="Huang S."/>
            <person name="Yan J."/>
        </authorList>
    </citation>
    <scope>NUCLEOTIDE SEQUENCE [LARGE SCALE GENOMIC DNA]</scope>
    <source>
        <strain evidence="2">Ta-2019</strain>
    </source>
</reference>
<dbReference type="Proteomes" id="UP000824469">
    <property type="component" value="Unassembled WGS sequence"/>
</dbReference>
<evidence type="ECO:0000313" key="3">
    <source>
        <dbReference type="Proteomes" id="UP000824469"/>
    </source>
</evidence>
<proteinExistence type="inferred from homology"/>
<dbReference type="PROSITE" id="PS00775">
    <property type="entry name" value="GLYCOSYL_HYDROL_F3"/>
    <property type="match status" value="1"/>
</dbReference>
<sequence length="69" mass="8257">VVETRFVSHTLVLRRLVKVRQALSGMVISDLWSIWRQTNSERARNVKLLILDETWWDRVDYLLSFTEPI</sequence>
<dbReference type="EMBL" id="JAHRHJ020000003">
    <property type="protein sequence ID" value="KAH9321348.1"/>
    <property type="molecule type" value="Genomic_DNA"/>
</dbReference>
<name>A0AA38LDP2_TAXCH</name>
<gene>
    <name evidence="2" type="ORF">KI387_015987</name>
</gene>
<dbReference type="GO" id="GO:0004553">
    <property type="term" value="F:hydrolase activity, hydrolyzing O-glycosyl compounds"/>
    <property type="evidence" value="ECO:0007669"/>
    <property type="project" value="InterPro"/>
</dbReference>
<dbReference type="AlphaFoldDB" id="A0AA38LDP2"/>
<evidence type="ECO:0000256" key="1">
    <source>
        <dbReference type="ARBA" id="ARBA00005336"/>
    </source>
</evidence>
<dbReference type="GO" id="GO:0005975">
    <property type="term" value="P:carbohydrate metabolic process"/>
    <property type="evidence" value="ECO:0007669"/>
    <property type="project" value="InterPro"/>
</dbReference>
<accession>A0AA38LDP2</accession>
<keyword evidence="3" id="KW-1185">Reference proteome</keyword>
<evidence type="ECO:0000313" key="2">
    <source>
        <dbReference type="EMBL" id="KAH9321348.1"/>
    </source>
</evidence>
<dbReference type="InterPro" id="IPR019800">
    <property type="entry name" value="Glyco_hydro_3_AS"/>
</dbReference>
<comment type="caution">
    <text evidence="2">The sequence shown here is derived from an EMBL/GenBank/DDBJ whole genome shotgun (WGS) entry which is preliminary data.</text>
</comment>
<feature type="non-terminal residue" evidence="2">
    <location>
        <position position="1"/>
    </location>
</feature>
<feature type="non-terminal residue" evidence="2">
    <location>
        <position position="69"/>
    </location>
</feature>
<comment type="similarity">
    <text evidence="1">Belongs to the glycosyl hydrolase 3 family.</text>
</comment>
<protein>
    <submittedName>
        <fullName evidence="2">Uncharacterized protein</fullName>
    </submittedName>
</protein>